<sequence>MLYPNHICSENHFEAPEVRGISTSHHVFPQLLSRAQLVSPTLAIFRCTSTADAAPPASEGAPIKKFRRDAARVALGRRDARGVPMRGRERGWIEQPYVSTPRQPQRPSRLTERPDVVYQGGIDLDTTGQLMPSSAPTSTRDPMNRVATKPVFLGKVAPPIPPLVDALALSLGSWTSFLGGNLASFPVFLVPRDLVFH</sequence>
<dbReference type="Proteomes" id="UP000050761">
    <property type="component" value="Unassembled WGS sequence"/>
</dbReference>
<accession>A0A3P7WKZ9</accession>
<reference evidence="3" key="2">
    <citation type="submission" date="2019-09" db="UniProtKB">
        <authorList>
            <consortium name="WormBaseParasite"/>
        </authorList>
    </citation>
    <scope>IDENTIFICATION</scope>
</reference>
<dbReference type="WBParaSite" id="HPBE_0000449601-mRNA-1">
    <property type="protein sequence ID" value="HPBE_0000449601-mRNA-1"/>
    <property type="gene ID" value="HPBE_0000449601"/>
</dbReference>
<protein>
    <submittedName>
        <fullName evidence="1 3">Uncharacterized protein</fullName>
    </submittedName>
</protein>
<evidence type="ECO:0000313" key="3">
    <source>
        <dbReference type="WBParaSite" id="HPBE_0000449601-mRNA-1"/>
    </source>
</evidence>
<evidence type="ECO:0000313" key="1">
    <source>
        <dbReference type="EMBL" id="VDO61446.1"/>
    </source>
</evidence>
<accession>A0A183FDW8</accession>
<evidence type="ECO:0000313" key="2">
    <source>
        <dbReference type="Proteomes" id="UP000050761"/>
    </source>
</evidence>
<dbReference type="EMBL" id="UZAH01025322">
    <property type="protein sequence ID" value="VDO61446.1"/>
    <property type="molecule type" value="Genomic_DNA"/>
</dbReference>
<organism evidence="2 3">
    <name type="scientific">Heligmosomoides polygyrus</name>
    <name type="common">Parasitic roundworm</name>
    <dbReference type="NCBI Taxonomy" id="6339"/>
    <lineage>
        <taxon>Eukaryota</taxon>
        <taxon>Metazoa</taxon>
        <taxon>Ecdysozoa</taxon>
        <taxon>Nematoda</taxon>
        <taxon>Chromadorea</taxon>
        <taxon>Rhabditida</taxon>
        <taxon>Rhabditina</taxon>
        <taxon>Rhabditomorpha</taxon>
        <taxon>Strongyloidea</taxon>
        <taxon>Heligmosomidae</taxon>
        <taxon>Heligmosomoides</taxon>
    </lineage>
</organism>
<name>A0A183FDW8_HELPZ</name>
<dbReference type="AlphaFoldDB" id="A0A183FDW8"/>
<proteinExistence type="predicted"/>
<gene>
    <name evidence="1" type="ORF">HPBE_LOCUS4497</name>
</gene>
<keyword evidence="2" id="KW-1185">Reference proteome</keyword>
<reference evidence="1 2" key="1">
    <citation type="submission" date="2018-11" db="EMBL/GenBank/DDBJ databases">
        <authorList>
            <consortium name="Pathogen Informatics"/>
        </authorList>
    </citation>
    <scope>NUCLEOTIDE SEQUENCE [LARGE SCALE GENOMIC DNA]</scope>
</reference>